<keyword evidence="5 10" id="KW-1133">Transmembrane helix</keyword>
<reference evidence="11" key="2">
    <citation type="journal article" date="2021" name="PeerJ">
        <title>Extensive microbial diversity within the chicken gut microbiome revealed by metagenomics and culture.</title>
        <authorList>
            <person name="Gilroy R."/>
            <person name="Ravi A."/>
            <person name="Getino M."/>
            <person name="Pursley I."/>
            <person name="Horton D.L."/>
            <person name="Alikhan N.F."/>
            <person name="Baker D."/>
            <person name="Gharbi K."/>
            <person name="Hall N."/>
            <person name="Watson M."/>
            <person name="Adriaenssens E.M."/>
            <person name="Foster-Nyarko E."/>
            <person name="Jarju S."/>
            <person name="Secka A."/>
            <person name="Antonio M."/>
            <person name="Oren A."/>
            <person name="Chaudhuri R.R."/>
            <person name="La Ragione R."/>
            <person name="Hildebrand F."/>
            <person name="Pallen M.J."/>
        </authorList>
    </citation>
    <scope>NUCLEOTIDE SEQUENCE</scope>
    <source>
        <strain evidence="11">CHK157-1446</strain>
    </source>
</reference>
<comment type="pathway">
    <text evidence="10">Lipid metabolism; phospholipid metabolism.</text>
</comment>
<comment type="function">
    <text evidence="10">Catalyzes the transfer of an acyl group from acyl-phosphate (acyl-PO(4)) to glycerol-3-phosphate (G3P) to form lysophosphatidic acid (LPA). This enzyme utilizes acyl-phosphate as fatty acyl donor, but not acyl-CoA or acyl-ACP.</text>
</comment>
<comment type="caution">
    <text evidence="11">The sequence shown here is derived from an EMBL/GenBank/DDBJ whole genome shotgun (WGS) entry which is preliminary data.</text>
</comment>
<accession>A0A9D1ENA9</accession>
<dbReference type="EC" id="2.3.1.275" evidence="10"/>
<evidence type="ECO:0000313" key="12">
    <source>
        <dbReference type="Proteomes" id="UP000823982"/>
    </source>
</evidence>
<evidence type="ECO:0000256" key="1">
    <source>
        <dbReference type="ARBA" id="ARBA00022475"/>
    </source>
</evidence>
<dbReference type="AlphaFoldDB" id="A0A9D1ENA9"/>
<organism evidence="11 12">
    <name type="scientific">Candidatus Faeciplasma gallinarum</name>
    <dbReference type="NCBI Taxonomy" id="2840799"/>
    <lineage>
        <taxon>Bacteria</taxon>
        <taxon>Bacillati</taxon>
        <taxon>Bacillota</taxon>
        <taxon>Clostridia</taxon>
        <taxon>Eubacteriales</taxon>
        <taxon>Oscillospiraceae</taxon>
        <taxon>Oscillospiraceae incertae sedis</taxon>
        <taxon>Candidatus Faeciplasma</taxon>
    </lineage>
</organism>
<feature type="transmembrane region" description="Helical" evidence="10">
    <location>
        <begin position="49"/>
        <end position="77"/>
    </location>
</feature>
<evidence type="ECO:0000256" key="10">
    <source>
        <dbReference type="HAMAP-Rule" id="MF_01043"/>
    </source>
</evidence>
<evidence type="ECO:0000256" key="6">
    <source>
        <dbReference type="ARBA" id="ARBA00023098"/>
    </source>
</evidence>
<evidence type="ECO:0000256" key="4">
    <source>
        <dbReference type="ARBA" id="ARBA00022692"/>
    </source>
</evidence>
<dbReference type="Proteomes" id="UP000823982">
    <property type="component" value="Unassembled WGS sequence"/>
</dbReference>
<keyword evidence="6 10" id="KW-0443">Lipid metabolism</keyword>
<keyword evidence="7 10" id="KW-0472">Membrane</keyword>
<feature type="transmembrane region" description="Helical" evidence="10">
    <location>
        <begin position="130"/>
        <end position="147"/>
    </location>
</feature>
<keyword evidence="2 10" id="KW-0444">Lipid biosynthesis</keyword>
<comment type="similarity">
    <text evidence="10">Belongs to the PlsY family.</text>
</comment>
<evidence type="ECO:0000313" key="11">
    <source>
        <dbReference type="EMBL" id="HIS24190.1"/>
    </source>
</evidence>
<protein>
    <recommendedName>
        <fullName evidence="10">Glycerol-3-phosphate acyltransferase</fullName>
    </recommendedName>
    <alternativeName>
        <fullName evidence="10">Acyl-PO4 G3P acyltransferase</fullName>
    </alternativeName>
    <alternativeName>
        <fullName evidence="10">Acyl-phosphate--glycerol-3-phosphate acyltransferase</fullName>
    </alternativeName>
    <alternativeName>
        <fullName evidence="10">G3P acyltransferase</fullName>
        <shortName evidence="10">GPAT</shortName>
        <ecNumber evidence="10">2.3.1.275</ecNumber>
    </alternativeName>
    <alternativeName>
        <fullName evidence="10">Lysophosphatidic acid synthase</fullName>
        <shortName evidence="10">LPA synthase</shortName>
    </alternativeName>
</protein>
<evidence type="ECO:0000256" key="9">
    <source>
        <dbReference type="ARBA" id="ARBA00023264"/>
    </source>
</evidence>
<sequence>MIALGLVCIVSYLIGSLNSAILTVYLVKHKDIRNYGSTNAGLTNVYRCFGAPCAAITLVADLLKGFVVVFGTRLVLFETGLFSAQEHDIMTACLIASLFAVLGHVFPIYYKFKGGKGILVAGTCMAAIDWRVFLCELLVFVVVVLITRYVSVGSIACCIGYPVFSIIMGIFVHESEYTYLHAIVAGIIGVVCLLRHIPNIKRLINHTENKFSFKKKK</sequence>
<dbReference type="InterPro" id="IPR003811">
    <property type="entry name" value="G3P_acylTferase_PlsY"/>
</dbReference>
<keyword evidence="9 10" id="KW-1208">Phospholipid metabolism</keyword>
<keyword evidence="3 10" id="KW-0808">Transferase</keyword>
<gene>
    <name evidence="10 11" type="primary">plsY</name>
    <name evidence="11" type="ORF">IAD01_02165</name>
</gene>
<keyword evidence="11" id="KW-0012">Acyltransferase</keyword>
<reference evidence="11" key="1">
    <citation type="submission" date="2020-10" db="EMBL/GenBank/DDBJ databases">
        <authorList>
            <person name="Gilroy R."/>
        </authorList>
    </citation>
    <scope>NUCLEOTIDE SEQUENCE</scope>
    <source>
        <strain evidence="11">CHK157-1446</strain>
    </source>
</reference>
<keyword evidence="4 10" id="KW-0812">Transmembrane</keyword>
<dbReference type="EMBL" id="DVIR01000021">
    <property type="protein sequence ID" value="HIS24190.1"/>
    <property type="molecule type" value="Genomic_DNA"/>
</dbReference>
<evidence type="ECO:0000256" key="8">
    <source>
        <dbReference type="ARBA" id="ARBA00023209"/>
    </source>
</evidence>
<feature type="transmembrane region" description="Helical" evidence="10">
    <location>
        <begin position="154"/>
        <end position="172"/>
    </location>
</feature>
<evidence type="ECO:0000256" key="3">
    <source>
        <dbReference type="ARBA" id="ARBA00022679"/>
    </source>
</evidence>
<dbReference type="HAMAP" id="MF_01043">
    <property type="entry name" value="PlsY"/>
    <property type="match status" value="1"/>
</dbReference>
<dbReference type="PANTHER" id="PTHR30309:SF0">
    <property type="entry name" value="GLYCEROL-3-PHOSPHATE ACYLTRANSFERASE-RELATED"/>
    <property type="match status" value="1"/>
</dbReference>
<dbReference type="GO" id="GO:0043772">
    <property type="term" value="F:acyl-phosphate glycerol-3-phosphate acyltransferase activity"/>
    <property type="evidence" value="ECO:0007669"/>
    <property type="project" value="UniProtKB-UniRule"/>
</dbReference>
<dbReference type="NCBIfam" id="TIGR00023">
    <property type="entry name" value="glycerol-3-phosphate 1-O-acyltransferase PlsY"/>
    <property type="match status" value="1"/>
</dbReference>
<dbReference type="PANTHER" id="PTHR30309">
    <property type="entry name" value="INNER MEMBRANE PROTEIN YGIH"/>
    <property type="match status" value="1"/>
</dbReference>
<evidence type="ECO:0000256" key="7">
    <source>
        <dbReference type="ARBA" id="ARBA00023136"/>
    </source>
</evidence>
<name>A0A9D1ENA9_9FIRM</name>
<comment type="catalytic activity">
    <reaction evidence="10">
        <text>an acyl phosphate + sn-glycerol 3-phosphate = a 1-acyl-sn-glycero-3-phosphate + phosphate</text>
        <dbReference type="Rhea" id="RHEA:34075"/>
        <dbReference type="ChEBI" id="CHEBI:43474"/>
        <dbReference type="ChEBI" id="CHEBI:57597"/>
        <dbReference type="ChEBI" id="CHEBI:57970"/>
        <dbReference type="ChEBI" id="CHEBI:59918"/>
        <dbReference type="EC" id="2.3.1.275"/>
    </reaction>
</comment>
<evidence type="ECO:0000256" key="5">
    <source>
        <dbReference type="ARBA" id="ARBA00022989"/>
    </source>
</evidence>
<dbReference type="Pfam" id="PF02660">
    <property type="entry name" value="G3P_acyltransf"/>
    <property type="match status" value="1"/>
</dbReference>
<feature type="transmembrane region" description="Helical" evidence="10">
    <location>
        <begin position="178"/>
        <end position="197"/>
    </location>
</feature>
<keyword evidence="8 10" id="KW-0594">Phospholipid biosynthesis</keyword>
<comment type="subunit">
    <text evidence="10">Probably interacts with PlsX.</text>
</comment>
<feature type="transmembrane region" description="Helical" evidence="10">
    <location>
        <begin position="89"/>
        <end position="110"/>
    </location>
</feature>
<evidence type="ECO:0000256" key="2">
    <source>
        <dbReference type="ARBA" id="ARBA00022516"/>
    </source>
</evidence>
<keyword evidence="1 10" id="KW-1003">Cell membrane</keyword>
<comment type="subcellular location">
    <subcellularLocation>
        <location evidence="10">Cell membrane</location>
        <topology evidence="10">Multi-pass membrane protein</topology>
    </subcellularLocation>
</comment>
<dbReference type="GO" id="GO:0005886">
    <property type="term" value="C:plasma membrane"/>
    <property type="evidence" value="ECO:0007669"/>
    <property type="project" value="UniProtKB-SubCell"/>
</dbReference>
<dbReference type="GO" id="GO:0008654">
    <property type="term" value="P:phospholipid biosynthetic process"/>
    <property type="evidence" value="ECO:0007669"/>
    <property type="project" value="UniProtKB-UniRule"/>
</dbReference>
<proteinExistence type="inferred from homology"/>
<dbReference type="SMART" id="SM01207">
    <property type="entry name" value="G3P_acyltransf"/>
    <property type="match status" value="1"/>
</dbReference>